<accession>A0A817ABA9</accession>
<sequence length="634" mass="72949">MAAFLDPCIYKLINDTDRKAAKKLIFKKLDKSNISHLTLSSSSSSMPTVPPTTTAKVPKLNPLEKLAVVCSHTTSSTTAADKPMSLDEEISSYIKAELSPTTNNFQDFWTSYCTKLPRLSSLVRRVNVIPATFVTSEALFSILKKGQYVLRVTDKSGIFHIGHAADYAKKAEAYRKKTCAYIELDSDPLWSVFDKVILLLNGLRAKKHILSWQLDKMIPKREKVQLAYLYFIPKPHKIGTPLRPIVSSLHMPTTGISKFLDKLIRPLFDKYARSTTIIDGVDLIQRLEAYATNGYLNPTTYFCTFDITDLYIMLPQEESFDILTEFLLQYGYHKIQNIPIDAIRKLAPIVIKENGFPYENIFYRQVIGGALGSVFTLTLANILMWKWEKQLVHRLTISNEIYGRSVPFLDVLIENRKGTLTTSVYHKEADEPYVVPFRSDHPSHVFRNTIDTAIIRAVRYSTNLSQFEEEMRQIKLMLLYNGYPPIHIDCRTNRLFTKYLFNSYILPMLINSDDFSHLRHEFLLKSKNSINNAATRNPTIAGQAHLTYLKNQVEHPTEDNELITKRHLIIHYWHEIRLRKQYQSIRELWSRTVQGTETIDTALIIGTSLNPNLKQELITKNIQTDSRFVNEARE</sequence>
<protein>
    <recommendedName>
        <fullName evidence="1">Reverse transcriptase domain-containing protein</fullName>
    </recommendedName>
</protein>
<dbReference type="InterPro" id="IPR012337">
    <property type="entry name" value="RNaseH-like_sf"/>
</dbReference>
<dbReference type="PROSITE" id="PS50878">
    <property type="entry name" value="RT_POL"/>
    <property type="match status" value="1"/>
</dbReference>
<dbReference type="AlphaFoldDB" id="A0A817ABA9"/>
<evidence type="ECO:0000313" key="3">
    <source>
        <dbReference type="Proteomes" id="UP000663856"/>
    </source>
</evidence>
<feature type="domain" description="Reverse transcriptase" evidence="1">
    <location>
        <begin position="213"/>
        <end position="485"/>
    </location>
</feature>
<dbReference type="InterPro" id="IPR008906">
    <property type="entry name" value="HATC_C_dom"/>
</dbReference>
<name>A0A817ABA9_9BILA</name>
<dbReference type="Proteomes" id="UP000663856">
    <property type="component" value="Unassembled WGS sequence"/>
</dbReference>
<dbReference type="InterPro" id="IPR000477">
    <property type="entry name" value="RT_dom"/>
</dbReference>
<dbReference type="Pfam" id="PF26215">
    <property type="entry name" value="HTH_animal"/>
    <property type="match status" value="1"/>
</dbReference>
<dbReference type="EMBL" id="CAJNRF010018295">
    <property type="protein sequence ID" value="CAF2253070.1"/>
    <property type="molecule type" value="Genomic_DNA"/>
</dbReference>
<dbReference type="SUPFAM" id="SSF53098">
    <property type="entry name" value="Ribonuclease H-like"/>
    <property type="match status" value="1"/>
</dbReference>
<proteinExistence type="predicted"/>
<gene>
    <name evidence="2" type="ORF">WKI299_LOCUS37162</name>
</gene>
<dbReference type="PANTHER" id="PTHR21301:SF10">
    <property type="entry name" value="REVERSE TRANSCRIPTASE DOMAIN-CONTAINING PROTEIN"/>
    <property type="match status" value="1"/>
</dbReference>
<dbReference type="GO" id="GO:0046983">
    <property type="term" value="F:protein dimerization activity"/>
    <property type="evidence" value="ECO:0007669"/>
    <property type="project" value="InterPro"/>
</dbReference>
<evidence type="ECO:0000313" key="2">
    <source>
        <dbReference type="EMBL" id="CAF2253070.1"/>
    </source>
</evidence>
<reference evidence="2" key="1">
    <citation type="submission" date="2021-02" db="EMBL/GenBank/DDBJ databases">
        <authorList>
            <person name="Nowell W R."/>
        </authorList>
    </citation>
    <scope>NUCLEOTIDE SEQUENCE</scope>
</reference>
<dbReference type="PANTHER" id="PTHR21301">
    <property type="entry name" value="REVERSE TRANSCRIPTASE"/>
    <property type="match status" value="1"/>
</dbReference>
<comment type="caution">
    <text evidence="2">The sequence shown here is derived from an EMBL/GenBank/DDBJ whole genome shotgun (WGS) entry which is preliminary data.</text>
</comment>
<dbReference type="InterPro" id="IPR058912">
    <property type="entry name" value="HTH_animal"/>
</dbReference>
<evidence type="ECO:0000259" key="1">
    <source>
        <dbReference type="PROSITE" id="PS50878"/>
    </source>
</evidence>
<dbReference type="Pfam" id="PF05699">
    <property type="entry name" value="Dimer_Tnp_hAT"/>
    <property type="match status" value="1"/>
</dbReference>
<organism evidence="2 3">
    <name type="scientific">Rotaria magnacalcarata</name>
    <dbReference type="NCBI Taxonomy" id="392030"/>
    <lineage>
        <taxon>Eukaryota</taxon>
        <taxon>Metazoa</taxon>
        <taxon>Spiralia</taxon>
        <taxon>Gnathifera</taxon>
        <taxon>Rotifera</taxon>
        <taxon>Eurotatoria</taxon>
        <taxon>Bdelloidea</taxon>
        <taxon>Philodinida</taxon>
        <taxon>Philodinidae</taxon>
        <taxon>Rotaria</taxon>
    </lineage>
</organism>